<dbReference type="Pfam" id="PF01120">
    <property type="entry name" value="Alpha_L_fucos"/>
    <property type="match status" value="1"/>
</dbReference>
<evidence type="ECO:0000256" key="6">
    <source>
        <dbReference type="ARBA" id="ARBA00023295"/>
    </source>
</evidence>
<comment type="caution">
    <text evidence="9">The sequence shown here is derived from an EMBL/GenBank/DDBJ whole genome shotgun (WGS) entry which is preliminary data.</text>
</comment>
<evidence type="ECO:0000256" key="1">
    <source>
        <dbReference type="ARBA" id="ARBA00004071"/>
    </source>
</evidence>
<evidence type="ECO:0000259" key="8">
    <source>
        <dbReference type="Pfam" id="PF01120"/>
    </source>
</evidence>
<keyword evidence="5" id="KW-0378">Hydrolase</keyword>
<dbReference type="InterPro" id="IPR016286">
    <property type="entry name" value="FUC_metazoa-typ"/>
</dbReference>
<proteinExistence type="inferred from homology"/>
<dbReference type="RefSeq" id="WP_236959570.1">
    <property type="nucleotide sequence ID" value="NZ_JAETXX010000008.1"/>
</dbReference>
<evidence type="ECO:0000313" key="10">
    <source>
        <dbReference type="Proteomes" id="UP000829517"/>
    </source>
</evidence>
<dbReference type="PRINTS" id="PR00741">
    <property type="entry name" value="GLHYDRLASE29"/>
</dbReference>
<dbReference type="PANTHER" id="PTHR10030:SF37">
    <property type="entry name" value="ALPHA-L-FUCOSIDASE-RELATED"/>
    <property type="match status" value="1"/>
</dbReference>
<dbReference type="PANTHER" id="PTHR10030">
    <property type="entry name" value="ALPHA-L-FUCOSIDASE"/>
    <property type="match status" value="1"/>
</dbReference>
<dbReference type="InterPro" id="IPR057739">
    <property type="entry name" value="Glyco_hydro_29_N"/>
</dbReference>
<protein>
    <recommendedName>
        <fullName evidence="3">alpha-L-fucosidase</fullName>
        <ecNumber evidence="3">3.2.1.51</ecNumber>
    </recommendedName>
</protein>
<dbReference type="InterPro" id="IPR017853">
    <property type="entry name" value="GH"/>
</dbReference>
<organism evidence="9 10">
    <name type="scientific">Joostella atrarenae</name>
    <dbReference type="NCBI Taxonomy" id="679257"/>
    <lineage>
        <taxon>Bacteria</taxon>
        <taxon>Pseudomonadati</taxon>
        <taxon>Bacteroidota</taxon>
        <taxon>Flavobacteriia</taxon>
        <taxon>Flavobacteriales</taxon>
        <taxon>Flavobacteriaceae</taxon>
        <taxon>Joostella</taxon>
    </lineage>
</organism>
<evidence type="ECO:0000256" key="2">
    <source>
        <dbReference type="ARBA" id="ARBA00007951"/>
    </source>
</evidence>
<dbReference type="InterPro" id="IPR000933">
    <property type="entry name" value="Glyco_hydro_29"/>
</dbReference>
<dbReference type="Gene3D" id="2.60.40.1180">
    <property type="entry name" value="Golgi alpha-mannosidase II"/>
    <property type="match status" value="1"/>
</dbReference>
<reference evidence="9 10" key="1">
    <citation type="submission" date="2021-01" db="EMBL/GenBank/DDBJ databases">
        <title>Genome sequencing of Joostella atrarenae M1-2 (= KCTC 23194).</title>
        <authorList>
            <person name="Zakaria M.R."/>
            <person name="Lam M.Q."/>
            <person name="Chong C.S."/>
        </authorList>
    </citation>
    <scope>NUCLEOTIDE SEQUENCE [LARGE SCALE GENOMIC DNA]</scope>
    <source>
        <strain evidence="9 10">M1-2</strain>
    </source>
</reference>
<evidence type="ECO:0000313" key="9">
    <source>
        <dbReference type="EMBL" id="MCF8715605.1"/>
    </source>
</evidence>
<evidence type="ECO:0000256" key="3">
    <source>
        <dbReference type="ARBA" id="ARBA00012662"/>
    </source>
</evidence>
<dbReference type="Proteomes" id="UP000829517">
    <property type="component" value="Unassembled WGS sequence"/>
</dbReference>
<dbReference type="Gene3D" id="2.60.120.260">
    <property type="entry name" value="Galactose-binding domain-like"/>
    <property type="match status" value="1"/>
</dbReference>
<evidence type="ECO:0000256" key="7">
    <source>
        <dbReference type="SAM" id="SignalP"/>
    </source>
</evidence>
<keyword evidence="4 7" id="KW-0732">Signal</keyword>
<name>A0ABS9J5D7_9FLAO</name>
<feature type="chain" id="PRO_5045601536" description="alpha-L-fucosidase" evidence="7">
    <location>
        <begin position="26"/>
        <end position="605"/>
    </location>
</feature>
<keyword evidence="6" id="KW-0326">Glycosidase</keyword>
<sequence length="605" mass="69937">MEKLSRGLRYSVVLFVLFLQYQAVAQENTSKRTEWFVEDRFGMFIHWGIYTGAEGVWKGEKLRNDNDYAEWIQYRNQIPKDEYVKLLDRFSWEDIDPEKWIIAAKEAGMKYVTLTAKHHDGFALWDSKVTTYDIGNYTNNKRDIVKELAEACKKHGLKLGLYYSHWIDWEDPNAWDHAKELEDFNSEDFDIYWQQKVIPQITELLTNYGDIGMLWFDMWINHSETVVTKKQLLQLKELIRKLQPDCLINSRLGLSIEEDPDVDYRTLGDNQLGETKLEYPWQTPATVAHSWGYNRLENQWKSTTSLLKNIIGNISLNGNLMLNIGPRANGDIPFEITSRLRDIGAWLDVNGASIYGSGAFDLKANLHNWGQITAKEEKGGSYKIYLHVYNWPLNSKLPVTGIKEAPQKIYLLSDKQRKALEFKHDEVFTNIDLPRKAPDNFVSVVVMEFNKKPEVEKDLVAISDDGGFSLKSENALASKGNSSFVEAERFGTIPPHARIKGIQEYSWKVYIDTPGDYRLDVSYNLQEESKAKVDVKVNNQPLQYKFVPTGKTIGEPNQQWGIDRYLFSSIGNIEVEKPGFYTISATFDAANSEVDFNWLWFEKID</sequence>
<feature type="domain" description="Glycoside hydrolase family 29 N-terminal" evidence="8">
    <location>
        <begin position="25"/>
        <end position="351"/>
    </location>
</feature>
<dbReference type="EC" id="3.2.1.51" evidence="3"/>
<evidence type="ECO:0000256" key="5">
    <source>
        <dbReference type="ARBA" id="ARBA00022801"/>
    </source>
</evidence>
<dbReference type="InterPro" id="IPR013780">
    <property type="entry name" value="Glyco_hydro_b"/>
</dbReference>
<dbReference type="SMART" id="SM00812">
    <property type="entry name" value="Alpha_L_fucos"/>
    <property type="match status" value="1"/>
</dbReference>
<comment type="function">
    <text evidence="1">Alpha-L-fucosidase is responsible for hydrolyzing the alpha-1,6-linked fucose joined to the reducing-end N-acetylglucosamine of the carbohydrate moieties of glycoproteins.</text>
</comment>
<dbReference type="Gene3D" id="3.20.20.80">
    <property type="entry name" value="Glycosidases"/>
    <property type="match status" value="1"/>
</dbReference>
<evidence type="ECO:0000256" key="4">
    <source>
        <dbReference type="ARBA" id="ARBA00022729"/>
    </source>
</evidence>
<dbReference type="EMBL" id="JAETXX010000008">
    <property type="protein sequence ID" value="MCF8715605.1"/>
    <property type="molecule type" value="Genomic_DNA"/>
</dbReference>
<gene>
    <name evidence="9" type="ORF">JM658_12285</name>
</gene>
<dbReference type="SUPFAM" id="SSF51445">
    <property type="entry name" value="(Trans)glycosidases"/>
    <property type="match status" value="1"/>
</dbReference>
<keyword evidence="10" id="KW-1185">Reference proteome</keyword>
<feature type="signal peptide" evidence="7">
    <location>
        <begin position="1"/>
        <end position="25"/>
    </location>
</feature>
<accession>A0ABS9J5D7</accession>
<comment type="similarity">
    <text evidence="2">Belongs to the glycosyl hydrolase 29 family.</text>
</comment>